<dbReference type="EMBL" id="RSCL01000011">
    <property type="protein sequence ID" value="RUT04293.1"/>
    <property type="molecule type" value="Genomic_DNA"/>
</dbReference>
<dbReference type="RefSeq" id="WP_127082915.1">
    <property type="nucleotide sequence ID" value="NZ_RSCL01000011.1"/>
</dbReference>
<proteinExistence type="predicted"/>
<dbReference type="AlphaFoldDB" id="A0A433VDZ6"/>
<evidence type="ECO:0000313" key="1">
    <source>
        <dbReference type="EMBL" id="RUT04293.1"/>
    </source>
</evidence>
<reference evidence="1" key="2">
    <citation type="journal article" date="2019" name="Genome Biol. Evol.">
        <title>Day and night: Metabolic profiles and evolutionary relationships of six axenic non-marine cyanobacteria.</title>
        <authorList>
            <person name="Will S.E."/>
            <person name="Henke P."/>
            <person name="Boedeker C."/>
            <person name="Huang S."/>
            <person name="Brinkmann H."/>
            <person name="Rohde M."/>
            <person name="Jarek M."/>
            <person name="Friedl T."/>
            <person name="Seufert S."/>
            <person name="Schumacher M."/>
            <person name="Overmann J."/>
            <person name="Neumann-Schaal M."/>
            <person name="Petersen J."/>
        </authorList>
    </citation>
    <scope>NUCLEOTIDE SEQUENCE [LARGE SCALE GENOMIC DNA]</scope>
    <source>
        <strain evidence="1">PCC 7102</strain>
    </source>
</reference>
<protein>
    <recommendedName>
        <fullName evidence="3">Phytanoyl-CoA dioxygenase</fullName>
    </recommendedName>
</protein>
<reference evidence="1" key="1">
    <citation type="submission" date="2018-12" db="EMBL/GenBank/DDBJ databases">
        <authorList>
            <person name="Will S."/>
            <person name="Neumann-Schaal M."/>
            <person name="Henke P."/>
        </authorList>
    </citation>
    <scope>NUCLEOTIDE SEQUENCE</scope>
    <source>
        <strain evidence="1">PCC 7102</strain>
    </source>
</reference>
<comment type="caution">
    <text evidence="1">The sequence shown here is derived from an EMBL/GenBank/DDBJ whole genome shotgun (WGS) entry which is preliminary data.</text>
</comment>
<keyword evidence="2" id="KW-1185">Reference proteome</keyword>
<dbReference type="Gene3D" id="2.60.120.620">
    <property type="entry name" value="q2cbj1_9rhob like domain"/>
    <property type="match status" value="1"/>
</dbReference>
<accession>A0A433VDZ6</accession>
<dbReference type="Proteomes" id="UP000271624">
    <property type="component" value="Unassembled WGS sequence"/>
</dbReference>
<name>A0A433VDZ6_9CYAN</name>
<gene>
    <name evidence="1" type="ORF">DSM106972_045210</name>
</gene>
<evidence type="ECO:0008006" key="3">
    <source>
        <dbReference type="Google" id="ProtNLM"/>
    </source>
</evidence>
<dbReference type="SUPFAM" id="SSF51197">
    <property type="entry name" value="Clavaminate synthase-like"/>
    <property type="match status" value="1"/>
</dbReference>
<evidence type="ECO:0000313" key="2">
    <source>
        <dbReference type="Proteomes" id="UP000271624"/>
    </source>
</evidence>
<sequence length="317" mass="37007">MFIQKVNNYKQRIFSNLYNAVYENYKGLTKNPKWLLMRKVSRFKIGRTIRYFLTRKSKLSQLTIDESNSYFTNVNVNEVVNQLKEDGIVLGINLPQCIVKEIVEFAESTLCYANRKPELGFYYHQKEQAQIQTKKQFIVGSYFNTASLCPAINKLQKDTKLLAIAAKYLEREPVHQGSLLWWSFPGERTYQQLSSNGQLFHYDLDDYRFIKFFFYLTDVDKLSGPHICVRGSHKQKKLSHLILRKRETDEDIIKYYGAESLITIYGQAGFGFVEDGLCFHKGVAPTHKNRLILQIEFATTDYGMQHDIRDPSLLKCI</sequence>
<organism evidence="1 2">
    <name type="scientific">Dulcicalothrix desertica PCC 7102</name>
    <dbReference type="NCBI Taxonomy" id="232991"/>
    <lineage>
        <taxon>Bacteria</taxon>
        <taxon>Bacillati</taxon>
        <taxon>Cyanobacteriota</taxon>
        <taxon>Cyanophyceae</taxon>
        <taxon>Nostocales</taxon>
        <taxon>Calotrichaceae</taxon>
        <taxon>Dulcicalothrix</taxon>
    </lineage>
</organism>
<dbReference type="OrthoDB" id="324927at2"/>